<feature type="compositionally biased region" description="Polar residues" evidence="1">
    <location>
        <begin position="1"/>
        <end position="26"/>
    </location>
</feature>
<evidence type="ECO:0000256" key="1">
    <source>
        <dbReference type="SAM" id="MobiDB-lite"/>
    </source>
</evidence>
<organism evidence="2">
    <name type="scientific">marine sediment metagenome</name>
    <dbReference type="NCBI Taxonomy" id="412755"/>
    <lineage>
        <taxon>unclassified sequences</taxon>
        <taxon>metagenomes</taxon>
        <taxon>ecological metagenomes</taxon>
    </lineage>
</organism>
<accession>X1CGU3</accession>
<evidence type="ECO:0008006" key="3">
    <source>
        <dbReference type="Google" id="ProtNLM"/>
    </source>
</evidence>
<comment type="caution">
    <text evidence="2">The sequence shown here is derived from an EMBL/GenBank/DDBJ whole genome shotgun (WGS) entry which is preliminary data.</text>
</comment>
<feature type="region of interest" description="Disordered" evidence="1">
    <location>
        <begin position="1"/>
        <end position="28"/>
    </location>
</feature>
<name>X1CGU3_9ZZZZ</name>
<feature type="non-terminal residue" evidence="2">
    <location>
        <position position="162"/>
    </location>
</feature>
<sequence>METYTYSFKTETQEQHNTAEQNTPASTEYLDTPEAGKTTIEANAGTEIEGAKIVYDSTEPVAPHFGPIDEIPELNVSDTDAIGIPINLQPATVFENPVTIFIPCSGISDPSTLNIYYYNPSLGWLLASNESGWLVPDSRVNHPETTPPTIEIQVYHFSGAQA</sequence>
<evidence type="ECO:0000313" key="2">
    <source>
        <dbReference type="EMBL" id="GAG92317.1"/>
    </source>
</evidence>
<dbReference type="AlphaFoldDB" id="X1CGU3"/>
<dbReference type="EMBL" id="BART01028703">
    <property type="protein sequence ID" value="GAG92317.1"/>
    <property type="molecule type" value="Genomic_DNA"/>
</dbReference>
<protein>
    <recommendedName>
        <fullName evidence="3">ZU5 domain-containing protein</fullName>
    </recommendedName>
</protein>
<proteinExistence type="predicted"/>
<reference evidence="2" key="1">
    <citation type="journal article" date="2014" name="Front. Microbiol.">
        <title>High frequency of phylogenetically diverse reductive dehalogenase-homologous genes in deep subseafloor sedimentary metagenomes.</title>
        <authorList>
            <person name="Kawai M."/>
            <person name="Futagami T."/>
            <person name="Toyoda A."/>
            <person name="Takaki Y."/>
            <person name="Nishi S."/>
            <person name="Hori S."/>
            <person name="Arai W."/>
            <person name="Tsubouchi T."/>
            <person name="Morono Y."/>
            <person name="Uchiyama I."/>
            <person name="Ito T."/>
            <person name="Fujiyama A."/>
            <person name="Inagaki F."/>
            <person name="Takami H."/>
        </authorList>
    </citation>
    <scope>NUCLEOTIDE SEQUENCE</scope>
    <source>
        <strain evidence="2">Expedition CK06-06</strain>
    </source>
</reference>
<gene>
    <name evidence="2" type="ORF">S01H4_50538</name>
</gene>